<sequence length="22" mass="2751">KNLQEQLEQLKMKLKHTKRKTK</sequence>
<accession>A0A382FZ68</accession>
<feature type="non-terminal residue" evidence="2">
    <location>
        <position position="1"/>
    </location>
</feature>
<evidence type="ECO:0000256" key="1">
    <source>
        <dbReference type="SAM" id="MobiDB-lite"/>
    </source>
</evidence>
<evidence type="ECO:0000313" key="2">
    <source>
        <dbReference type="EMBL" id="SVB67912.1"/>
    </source>
</evidence>
<feature type="compositionally biased region" description="Basic residues" evidence="1">
    <location>
        <begin position="12"/>
        <end position="22"/>
    </location>
</feature>
<protein>
    <submittedName>
        <fullName evidence="2">Uncharacterized protein</fullName>
    </submittedName>
</protein>
<feature type="region of interest" description="Disordered" evidence="1">
    <location>
        <begin position="1"/>
        <end position="22"/>
    </location>
</feature>
<reference evidence="2" key="1">
    <citation type="submission" date="2018-05" db="EMBL/GenBank/DDBJ databases">
        <authorList>
            <person name="Lanie J.A."/>
            <person name="Ng W.-L."/>
            <person name="Kazmierczak K.M."/>
            <person name="Andrzejewski T.M."/>
            <person name="Davidsen T.M."/>
            <person name="Wayne K.J."/>
            <person name="Tettelin H."/>
            <person name="Glass J.I."/>
            <person name="Rusch D."/>
            <person name="Podicherti R."/>
            <person name="Tsui H.-C.T."/>
            <person name="Winkler M.E."/>
        </authorList>
    </citation>
    <scope>NUCLEOTIDE SEQUENCE</scope>
</reference>
<gene>
    <name evidence="2" type="ORF">METZ01_LOCUS220766</name>
</gene>
<dbReference type="AlphaFoldDB" id="A0A382FZ68"/>
<organism evidence="2">
    <name type="scientific">marine metagenome</name>
    <dbReference type="NCBI Taxonomy" id="408172"/>
    <lineage>
        <taxon>unclassified sequences</taxon>
        <taxon>metagenomes</taxon>
        <taxon>ecological metagenomes</taxon>
    </lineage>
</organism>
<proteinExistence type="predicted"/>
<name>A0A382FZ68_9ZZZZ</name>
<dbReference type="EMBL" id="UINC01052504">
    <property type="protein sequence ID" value="SVB67912.1"/>
    <property type="molecule type" value="Genomic_DNA"/>
</dbReference>